<feature type="region of interest" description="Disordered" evidence="7">
    <location>
        <begin position="284"/>
        <end position="304"/>
    </location>
</feature>
<evidence type="ECO:0000256" key="3">
    <source>
        <dbReference type="ARBA" id="ARBA00023054"/>
    </source>
</evidence>
<dbReference type="SMART" id="SM00717">
    <property type="entry name" value="SANT"/>
    <property type="match status" value="1"/>
</dbReference>
<accession>A0AAV2YP01</accession>
<feature type="compositionally biased region" description="Low complexity" evidence="7">
    <location>
        <begin position="367"/>
        <end position="390"/>
    </location>
</feature>
<evidence type="ECO:0000256" key="6">
    <source>
        <dbReference type="ARBA" id="ARBA00023242"/>
    </source>
</evidence>
<dbReference type="Gene3D" id="1.10.10.60">
    <property type="entry name" value="Homeodomain-like"/>
    <property type="match status" value="1"/>
</dbReference>
<feature type="domain" description="HTH myb-type" evidence="10">
    <location>
        <begin position="391"/>
        <end position="441"/>
    </location>
</feature>
<comment type="caution">
    <text evidence="12">The sequence shown here is derived from an EMBL/GenBank/DDBJ whole genome shotgun (WGS) entry which is preliminary data.</text>
</comment>
<gene>
    <name evidence="12" type="ORF">N0F65_003633</name>
</gene>
<feature type="region of interest" description="Disordered" evidence="7">
    <location>
        <begin position="116"/>
        <end position="156"/>
    </location>
</feature>
<evidence type="ECO:0000256" key="2">
    <source>
        <dbReference type="ARBA" id="ARBA00023015"/>
    </source>
</evidence>
<evidence type="ECO:0000256" key="1">
    <source>
        <dbReference type="ARBA" id="ARBA00004049"/>
    </source>
</evidence>
<dbReference type="PROSITE" id="PS51294">
    <property type="entry name" value="HTH_MYB"/>
    <property type="match status" value="1"/>
</dbReference>
<dbReference type="PROSITE" id="PS51519">
    <property type="entry name" value="RWP_RK"/>
    <property type="match status" value="1"/>
</dbReference>
<dbReference type="InterPro" id="IPR017930">
    <property type="entry name" value="Myb_dom"/>
</dbReference>
<keyword evidence="2" id="KW-0805">Transcription regulation</keyword>
<evidence type="ECO:0000259" key="10">
    <source>
        <dbReference type="PROSITE" id="PS51294"/>
    </source>
</evidence>
<dbReference type="Pfam" id="PF02042">
    <property type="entry name" value="RWP-RK"/>
    <property type="match status" value="1"/>
</dbReference>
<evidence type="ECO:0000256" key="7">
    <source>
        <dbReference type="SAM" id="MobiDB-lite"/>
    </source>
</evidence>
<dbReference type="Proteomes" id="UP001146120">
    <property type="component" value="Unassembled WGS sequence"/>
</dbReference>
<feature type="region of interest" description="Disordered" evidence="7">
    <location>
        <begin position="31"/>
        <end position="53"/>
    </location>
</feature>
<evidence type="ECO:0000256" key="4">
    <source>
        <dbReference type="ARBA" id="ARBA00023125"/>
    </source>
</evidence>
<organism evidence="12 13">
    <name type="scientific">Lagenidium giganteum</name>
    <dbReference type="NCBI Taxonomy" id="4803"/>
    <lineage>
        <taxon>Eukaryota</taxon>
        <taxon>Sar</taxon>
        <taxon>Stramenopiles</taxon>
        <taxon>Oomycota</taxon>
        <taxon>Peronosporomycetes</taxon>
        <taxon>Pythiales</taxon>
        <taxon>Pythiaceae</taxon>
    </lineage>
</organism>
<keyword evidence="4" id="KW-0238">DNA-binding</keyword>
<dbReference type="InterPro" id="IPR003035">
    <property type="entry name" value="RWP-RK_dom"/>
</dbReference>
<protein>
    <submittedName>
        <fullName evidence="12">Uncharacterized protein</fullName>
    </submittedName>
</protein>
<reference evidence="12" key="1">
    <citation type="submission" date="2022-11" db="EMBL/GenBank/DDBJ databases">
        <authorList>
            <person name="Morgan W.R."/>
            <person name="Tartar A."/>
        </authorList>
    </citation>
    <scope>NUCLEOTIDE SEQUENCE</scope>
    <source>
        <strain evidence="12">ARSEF 373</strain>
    </source>
</reference>
<feature type="region of interest" description="Disordered" evidence="7">
    <location>
        <begin position="449"/>
        <end position="491"/>
    </location>
</feature>
<dbReference type="PANTHER" id="PTHR46373">
    <property type="entry name" value="PROTEIN RKD4"/>
    <property type="match status" value="1"/>
</dbReference>
<feature type="region of interest" description="Disordered" evidence="7">
    <location>
        <begin position="355"/>
        <end position="394"/>
    </location>
</feature>
<dbReference type="NCBIfam" id="TIGR01557">
    <property type="entry name" value="myb_SHAQKYF"/>
    <property type="match status" value="1"/>
</dbReference>
<reference evidence="12" key="2">
    <citation type="journal article" date="2023" name="Microbiol Resour">
        <title>Decontamination and Annotation of the Draft Genome Sequence of the Oomycete Lagenidium giganteum ARSEF 373.</title>
        <authorList>
            <person name="Morgan W.R."/>
            <person name="Tartar A."/>
        </authorList>
    </citation>
    <scope>NUCLEOTIDE SEQUENCE</scope>
    <source>
        <strain evidence="12">ARSEF 373</strain>
    </source>
</reference>
<dbReference type="Pfam" id="PF00249">
    <property type="entry name" value="Myb_DNA-binding"/>
    <property type="match status" value="1"/>
</dbReference>
<dbReference type="InterPro" id="IPR017884">
    <property type="entry name" value="SANT_dom"/>
</dbReference>
<evidence type="ECO:0000313" key="12">
    <source>
        <dbReference type="EMBL" id="DAZ95007.1"/>
    </source>
</evidence>
<dbReference type="InterPro" id="IPR044607">
    <property type="entry name" value="RKD-like"/>
</dbReference>
<feature type="compositionally biased region" description="Basic and acidic residues" evidence="7">
    <location>
        <begin position="449"/>
        <end position="468"/>
    </location>
</feature>
<evidence type="ECO:0000313" key="13">
    <source>
        <dbReference type="Proteomes" id="UP001146120"/>
    </source>
</evidence>
<feature type="compositionally biased region" description="Basic and acidic residues" evidence="7">
    <location>
        <begin position="125"/>
        <end position="144"/>
    </location>
</feature>
<evidence type="ECO:0000259" key="11">
    <source>
        <dbReference type="PROSITE" id="PS51519"/>
    </source>
</evidence>
<dbReference type="InterPro" id="IPR006447">
    <property type="entry name" value="Myb_dom_plants"/>
</dbReference>
<keyword evidence="5" id="KW-0804">Transcription</keyword>
<keyword evidence="3" id="KW-0175">Coiled coil</keyword>
<dbReference type="PANTHER" id="PTHR46373:SF2">
    <property type="entry name" value="RWP-RK DOMAIN-CONTAINING PROTEIN"/>
    <property type="match status" value="1"/>
</dbReference>
<proteinExistence type="predicted"/>
<name>A0AAV2YP01_9STRA</name>
<dbReference type="InterPro" id="IPR009057">
    <property type="entry name" value="Homeodomain-like_sf"/>
</dbReference>
<dbReference type="SUPFAM" id="SSF46689">
    <property type="entry name" value="Homeodomain-like"/>
    <property type="match status" value="1"/>
</dbReference>
<dbReference type="GO" id="GO:0003700">
    <property type="term" value="F:DNA-binding transcription factor activity"/>
    <property type="evidence" value="ECO:0007669"/>
    <property type="project" value="InterPro"/>
</dbReference>
<dbReference type="PROSITE" id="PS50090">
    <property type="entry name" value="MYB_LIKE"/>
    <property type="match status" value="1"/>
</dbReference>
<feature type="domain" description="RWP-RK" evidence="11">
    <location>
        <begin position="175"/>
        <end position="265"/>
    </location>
</feature>
<dbReference type="PROSITE" id="PS51293">
    <property type="entry name" value="SANT"/>
    <property type="match status" value="1"/>
</dbReference>
<feature type="domain" description="SANT" evidence="9">
    <location>
        <begin position="390"/>
        <end position="443"/>
    </location>
</feature>
<sequence length="597" mass="64737">MLWIDDCEEPLVRSKATEARRVTAFQGTRAWPQAHTQTQSNRHSTGQSSRKVMGMACDTEARRGELEMARDSGATGSAVAANNDCGEVVNKRSRSKSEETALILTSLSMGKFGAEVLSSGEEDEEARRHGSDMEDISGDEHEPLDPQAANVDPRKQQVQQIHFDGPSGRKLDFTDDSGINHRFRNESNRVKSLVTKHISIDELREHFDRPIIDVAKDFGICITLMKKICRRNGIKRWPHRQIRSLSKSIASMEAAMLSAQGSEREKYRDQIMNLKMKRESVIADPNKENGTRPKTPTKDYTGEPRVFQVPPVKISPRAASEPFPTVKAEPEHHELGHYAGGAAASLAGQNVATVPGHGHVAVGGSGNNHMASSNSNNSNNNNSQSNASHSKGGRWTSEEHSAFLEGIRLYGKDWRRVAQVVMTRSAVQTRTHAQKYLLKFAGRFPFDGDAHSSAKDDAPNDQHHHAPHDNQTNESALKTEPAAPVDAASQEDTRRVLALAVSSPAFTPATMEATSAEPARAANAIAAQHTVVVEPATATATTTADCSMDAAPAPESVAQPQDPCVDTGKTELRVGVSIGAALIGELAPTQDVEMPQA</sequence>
<dbReference type="CDD" id="cd00167">
    <property type="entry name" value="SANT"/>
    <property type="match status" value="1"/>
</dbReference>
<feature type="compositionally biased region" description="Polar residues" evidence="7">
    <location>
        <begin position="34"/>
        <end position="50"/>
    </location>
</feature>
<dbReference type="GO" id="GO:0003677">
    <property type="term" value="F:DNA binding"/>
    <property type="evidence" value="ECO:0007669"/>
    <property type="project" value="UniProtKB-KW"/>
</dbReference>
<evidence type="ECO:0000256" key="5">
    <source>
        <dbReference type="ARBA" id="ARBA00023163"/>
    </source>
</evidence>
<dbReference type="EMBL" id="DAKRPA010000222">
    <property type="protein sequence ID" value="DAZ95007.1"/>
    <property type="molecule type" value="Genomic_DNA"/>
</dbReference>
<dbReference type="AlphaFoldDB" id="A0AAV2YP01"/>
<dbReference type="InterPro" id="IPR001005">
    <property type="entry name" value="SANT/Myb"/>
</dbReference>
<feature type="compositionally biased region" description="Basic and acidic residues" evidence="7">
    <location>
        <begin position="284"/>
        <end position="302"/>
    </location>
</feature>
<comment type="function">
    <text evidence="1">Putative transcription factor.</text>
</comment>
<evidence type="ECO:0000259" key="9">
    <source>
        <dbReference type="PROSITE" id="PS51293"/>
    </source>
</evidence>
<keyword evidence="13" id="KW-1185">Reference proteome</keyword>
<evidence type="ECO:0000259" key="8">
    <source>
        <dbReference type="PROSITE" id="PS50090"/>
    </source>
</evidence>
<keyword evidence="6" id="KW-0539">Nucleus</keyword>
<feature type="domain" description="Myb-like" evidence="8">
    <location>
        <begin position="387"/>
        <end position="437"/>
    </location>
</feature>